<evidence type="ECO:0000313" key="5">
    <source>
        <dbReference type="Proteomes" id="UP000536909"/>
    </source>
</evidence>
<name>A0AAJ5F2T9_9DEIO</name>
<reference evidence="2 5" key="2">
    <citation type="submission" date="2020-08" db="EMBL/GenBank/DDBJ databases">
        <title>Genomic Encyclopedia of Type Strains, Phase IV (KMG-IV): sequencing the most valuable type-strain genomes for metagenomic binning, comparative biology and taxonomic classification.</title>
        <authorList>
            <person name="Goeker M."/>
        </authorList>
    </citation>
    <scope>NUCLEOTIDE SEQUENCE [LARGE SCALE GENOMIC DNA]</scope>
    <source>
        <strain evidence="2 5">DSM 105434</strain>
    </source>
</reference>
<keyword evidence="5" id="KW-1185">Reference proteome</keyword>
<reference evidence="3 4" key="1">
    <citation type="submission" date="2019-04" db="EMBL/GenBank/DDBJ databases">
        <title>Deinococcus metalilatus MA1002 mutant No.5.</title>
        <authorList>
            <person name="Park W."/>
            <person name="Park C."/>
        </authorList>
    </citation>
    <scope>NUCLEOTIDE SEQUENCE [LARGE SCALE GENOMIC DNA]</scope>
    <source>
        <strain evidence="3 4">MA1002-m5</strain>
    </source>
</reference>
<dbReference type="CDD" id="cd07721">
    <property type="entry name" value="yflN-like_MBL-fold"/>
    <property type="match status" value="1"/>
</dbReference>
<proteinExistence type="predicted"/>
<dbReference type="Proteomes" id="UP000536909">
    <property type="component" value="Unassembled WGS sequence"/>
</dbReference>
<feature type="domain" description="Metallo-beta-lactamase" evidence="1">
    <location>
        <begin position="11"/>
        <end position="185"/>
    </location>
</feature>
<accession>A0AAJ5F2T9</accession>
<dbReference type="SUPFAM" id="SSF56281">
    <property type="entry name" value="Metallo-hydrolase/oxidoreductase"/>
    <property type="match status" value="1"/>
</dbReference>
<gene>
    <name evidence="3" type="ORF">FCS05_11440</name>
    <name evidence="2" type="ORF">HNQ10_001897</name>
</gene>
<dbReference type="InterPro" id="IPR050855">
    <property type="entry name" value="NDM-1-like"/>
</dbReference>
<dbReference type="EMBL" id="JACHFV010000006">
    <property type="protein sequence ID" value="MBB5295071.1"/>
    <property type="molecule type" value="Genomic_DNA"/>
</dbReference>
<evidence type="ECO:0000259" key="1">
    <source>
        <dbReference type="SMART" id="SM00849"/>
    </source>
</evidence>
<dbReference type="EMBL" id="VBRC01000007">
    <property type="protein sequence ID" value="TLK26599.1"/>
    <property type="molecule type" value="Genomic_DNA"/>
</dbReference>
<dbReference type="Pfam" id="PF00753">
    <property type="entry name" value="Lactamase_B"/>
    <property type="match status" value="1"/>
</dbReference>
<evidence type="ECO:0000313" key="3">
    <source>
        <dbReference type="EMBL" id="TLK26599.1"/>
    </source>
</evidence>
<sequence length="234" mass="24803">MNGLALTRLGLVNVYLVPEDDGFTLIDAGLPGMAPVILNAARAAGRPIRRLLLTHAHGDHVGSLDDLKAALPDLEVLVGKGEEGNLVHSHVRTAPTRWLSEGERVGHLRAVATPGHAPGHLAFLDERDGTLYAGDTFVNVLGLRVVTELHPLFPMPTLGTSDPAQALESARCLLDLPLAALALGHGPVLSAPRAAMTRAVQRAERALQEPPSPFRLALARRVNRLFSAGGRKGS</sequence>
<comment type="caution">
    <text evidence="3">The sequence shown here is derived from an EMBL/GenBank/DDBJ whole genome shotgun (WGS) entry which is preliminary data.</text>
</comment>
<dbReference type="InterPro" id="IPR001279">
    <property type="entry name" value="Metallo-B-lactamas"/>
</dbReference>
<dbReference type="InterPro" id="IPR036866">
    <property type="entry name" value="RibonucZ/Hydroxyglut_hydro"/>
</dbReference>
<evidence type="ECO:0000313" key="2">
    <source>
        <dbReference type="EMBL" id="MBB5295071.1"/>
    </source>
</evidence>
<protein>
    <submittedName>
        <fullName evidence="2">Glyoxylase-like metal-dependent hydrolase (Beta-lactamase superfamily II)</fullName>
    </submittedName>
    <submittedName>
        <fullName evidence="3">MBL fold metallo-hydrolase</fullName>
    </submittedName>
</protein>
<dbReference type="SMART" id="SM00849">
    <property type="entry name" value="Lactamase_B"/>
    <property type="match status" value="1"/>
</dbReference>
<dbReference type="PANTHER" id="PTHR42951:SF9">
    <property type="entry name" value="METAL-DEPENDENT HYDROLASE"/>
    <property type="match status" value="1"/>
</dbReference>
<dbReference type="RefSeq" id="WP_129119020.1">
    <property type="nucleotide sequence ID" value="NZ_BSUI01000010.1"/>
</dbReference>
<dbReference type="Gene3D" id="3.60.15.10">
    <property type="entry name" value="Ribonuclease Z/Hydroxyacylglutathione hydrolase-like"/>
    <property type="match status" value="1"/>
</dbReference>
<dbReference type="Proteomes" id="UP000308000">
    <property type="component" value="Unassembled WGS sequence"/>
</dbReference>
<dbReference type="PANTHER" id="PTHR42951">
    <property type="entry name" value="METALLO-BETA-LACTAMASE DOMAIN-CONTAINING"/>
    <property type="match status" value="1"/>
</dbReference>
<dbReference type="AlphaFoldDB" id="A0AAJ5F2T9"/>
<evidence type="ECO:0000313" key="4">
    <source>
        <dbReference type="Proteomes" id="UP000308000"/>
    </source>
</evidence>
<organism evidence="3 4">
    <name type="scientific">Deinococcus metallilatus</name>
    <dbReference type="NCBI Taxonomy" id="1211322"/>
    <lineage>
        <taxon>Bacteria</taxon>
        <taxon>Thermotogati</taxon>
        <taxon>Deinococcota</taxon>
        <taxon>Deinococci</taxon>
        <taxon>Deinococcales</taxon>
        <taxon>Deinococcaceae</taxon>
        <taxon>Deinococcus</taxon>
    </lineage>
</organism>